<dbReference type="Proteomes" id="UP001501585">
    <property type="component" value="Unassembled WGS sequence"/>
</dbReference>
<sequence length="79" mass="8576">MTEPLTPNARACRIWIAPYCRVASRIASSIGAMSATVTNLRSPAHPEFPGCGYPPHTGDDHGNHPGKWDLKFRVFGVEG</sequence>
<evidence type="ECO:0000313" key="1">
    <source>
        <dbReference type="EMBL" id="GAA2019018.1"/>
    </source>
</evidence>
<gene>
    <name evidence="1" type="ORF">GCM10009799_52490</name>
</gene>
<reference evidence="2" key="1">
    <citation type="journal article" date="2019" name="Int. J. Syst. Evol. Microbiol.">
        <title>The Global Catalogue of Microorganisms (GCM) 10K type strain sequencing project: providing services to taxonomists for standard genome sequencing and annotation.</title>
        <authorList>
            <consortium name="The Broad Institute Genomics Platform"/>
            <consortium name="The Broad Institute Genome Sequencing Center for Infectious Disease"/>
            <person name="Wu L."/>
            <person name="Ma J."/>
        </authorList>
    </citation>
    <scope>NUCLEOTIDE SEQUENCE [LARGE SCALE GENOMIC DNA]</scope>
    <source>
        <strain evidence="2">JCM 15313</strain>
    </source>
</reference>
<protein>
    <submittedName>
        <fullName evidence="1">Uncharacterized protein</fullName>
    </submittedName>
</protein>
<proteinExistence type="predicted"/>
<evidence type="ECO:0000313" key="2">
    <source>
        <dbReference type="Proteomes" id="UP001501585"/>
    </source>
</evidence>
<accession>A0ABP5FAP2</accession>
<keyword evidence="2" id="KW-1185">Reference proteome</keyword>
<comment type="caution">
    <text evidence="1">The sequence shown here is derived from an EMBL/GenBank/DDBJ whole genome shotgun (WGS) entry which is preliminary data.</text>
</comment>
<organism evidence="1 2">
    <name type="scientific">Nocardiopsis rhodophaea</name>
    <dbReference type="NCBI Taxonomy" id="280238"/>
    <lineage>
        <taxon>Bacteria</taxon>
        <taxon>Bacillati</taxon>
        <taxon>Actinomycetota</taxon>
        <taxon>Actinomycetes</taxon>
        <taxon>Streptosporangiales</taxon>
        <taxon>Nocardiopsidaceae</taxon>
        <taxon>Nocardiopsis</taxon>
    </lineage>
</organism>
<name>A0ABP5FAP2_9ACTN</name>
<dbReference type="EMBL" id="BAAAPC010000072">
    <property type="protein sequence ID" value="GAA2019018.1"/>
    <property type="molecule type" value="Genomic_DNA"/>
</dbReference>